<dbReference type="PANTHER" id="PTHR46825">
    <property type="entry name" value="D-ALANYL-D-ALANINE-CARBOXYPEPTIDASE/ENDOPEPTIDASE AMPH"/>
    <property type="match status" value="1"/>
</dbReference>
<dbReference type="Pfam" id="PF00144">
    <property type="entry name" value="Beta-lactamase"/>
    <property type="match status" value="1"/>
</dbReference>
<dbReference type="Gene3D" id="3.40.710.10">
    <property type="entry name" value="DD-peptidase/beta-lactamase superfamily"/>
    <property type="match status" value="1"/>
</dbReference>
<feature type="domain" description="Beta-lactamase-related" evidence="2">
    <location>
        <begin position="46"/>
        <end position="373"/>
    </location>
</feature>
<keyword evidence="4" id="KW-1185">Reference proteome</keyword>
<dbReference type="InterPro" id="IPR050491">
    <property type="entry name" value="AmpC-like"/>
</dbReference>
<dbReference type="PANTHER" id="PTHR46825:SF9">
    <property type="entry name" value="BETA-LACTAMASE-RELATED DOMAIN-CONTAINING PROTEIN"/>
    <property type="match status" value="1"/>
</dbReference>
<evidence type="ECO:0000259" key="2">
    <source>
        <dbReference type="Pfam" id="PF00144"/>
    </source>
</evidence>
<protein>
    <recommendedName>
        <fullName evidence="2">Beta-lactamase-related domain-containing protein</fullName>
    </recommendedName>
</protein>
<name>A0A8S4Q552_OWEFU</name>
<reference evidence="3" key="1">
    <citation type="submission" date="2022-03" db="EMBL/GenBank/DDBJ databases">
        <authorList>
            <person name="Martin C."/>
        </authorList>
    </citation>
    <scope>NUCLEOTIDE SEQUENCE</scope>
</reference>
<proteinExistence type="predicted"/>
<evidence type="ECO:0000256" key="1">
    <source>
        <dbReference type="SAM" id="SignalP"/>
    </source>
</evidence>
<feature type="signal peptide" evidence="1">
    <location>
        <begin position="1"/>
        <end position="18"/>
    </location>
</feature>
<feature type="chain" id="PRO_5035910041" description="Beta-lactamase-related domain-containing protein" evidence="1">
    <location>
        <begin position="19"/>
        <end position="563"/>
    </location>
</feature>
<dbReference type="AlphaFoldDB" id="A0A8S4Q552"/>
<comment type="caution">
    <text evidence="3">The sequence shown here is derived from an EMBL/GenBank/DDBJ whole genome shotgun (WGS) entry which is preliminary data.</text>
</comment>
<evidence type="ECO:0000313" key="4">
    <source>
        <dbReference type="Proteomes" id="UP000749559"/>
    </source>
</evidence>
<organism evidence="3 4">
    <name type="scientific">Owenia fusiformis</name>
    <name type="common">Polychaete worm</name>
    <dbReference type="NCBI Taxonomy" id="6347"/>
    <lineage>
        <taxon>Eukaryota</taxon>
        <taxon>Metazoa</taxon>
        <taxon>Spiralia</taxon>
        <taxon>Lophotrochozoa</taxon>
        <taxon>Annelida</taxon>
        <taxon>Polychaeta</taxon>
        <taxon>Sedentaria</taxon>
        <taxon>Canalipalpata</taxon>
        <taxon>Sabellida</taxon>
        <taxon>Oweniida</taxon>
        <taxon>Oweniidae</taxon>
        <taxon>Owenia</taxon>
    </lineage>
</organism>
<gene>
    <name evidence="3" type="ORF">OFUS_LOCUS24829</name>
</gene>
<dbReference type="InterPro" id="IPR001466">
    <property type="entry name" value="Beta-lactam-related"/>
</dbReference>
<dbReference type="OrthoDB" id="5946976at2759"/>
<dbReference type="EMBL" id="CAIIXF020000012">
    <property type="protein sequence ID" value="CAH1800997.1"/>
    <property type="molecule type" value="Genomic_DNA"/>
</dbReference>
<feature type="non-terminal residue" evidence="3">
    <location>
        <position position="563"/>
    </location>
</feature>
<dbReference type="SUPFAM" id="SSF56601">
    <property type="entry name" value="beta-lactamase/transpeptidase-like"/>
    <property type="match status" value="1"/>
</dbReference>
<accession>A0A8S4Q552</accession>
<evidence type="ECO:0000313" key="3">
    <source>
        <dbReference type="EMBL" id="CAH1800997.1"/>
    </source>
</evidence>
<keyword evidence="1" id="KW-0732">Signal</keyword>
<dbReference type="InterPro" id="IPR012338">
    <property type="entry name" value="Beta-lactam/transpept-like"/>
</dbReference>
<dbReference type="Proteomes" id="UP000749559">
    <property type="component" value="Unassembled WGS sequence"/>
</dbReference>
<sequence length="563" mass="61834">MVTTSLIFTVCLFHAATGQTSKERVEQELVPFEHFVGTERENEKATLAERMEKWFVPGISVAVINDYQVEWADGYGYAQDGVPSTADTVYQAGTLSSLLTSLATLKYVENGALDLENNINDYLTSWKIGYKGRQDDRVKLKHLLSHSGAVEVEEFEGYAQGAPIPTLLQTLNGEAPANNVKVELIEDLLDLVGNGPLTPGEQEDYSSGGFAALQQLLEDVTGLPYSTIAQDMVLVNMSSSSFALRDYSDTNGVAFGHRCNSSKETSVPGNWNRFPESAAQGLWSNVADLAKLVINIAKGQSGDPNSILNAESTTNMLTLQLPSVEGARFGLGTEVGNGRESSKWFYNTGYSEGYCSEIIGNTDGRGLVMMSNLGCSRGHFLLGELFRSVAGVYGWDDAAEANVEFNTRLQTKLPLSSPQPWEGTYEVDPVDIIIDDLELPFSTIYVSASSFQANQELCRVDFYPCANKDNIYCPVMSIFQDITDKLGEITFTPGGDGGYRGELYVIDVDIPLIDPIKVTFNRIAPATIEPSSTTHRPRTLKERVEQELVPFEHFVGTERENEK</sequence>